<dbReference type="RefSeq" id="WP_116670285.1">
    <property type="nucleotide sequence ID" value="NZ_MZGU01000007.1"/>
</dbReference>
<comment type="caution">
    <text evidence="2">The sequence shown here is derived from an EMBL/GenBank/DDBJ whole genome shotgun (WGS) entry which is preliminary data.</text>
</comment>
<dbReference type="Pfam" id="PF00534">
    <property type="entry name" value="Glycos_transf_1"/>
    <property type="match status" value="1"/>
</dbReference>
<dbReference type="OrthoDB" id="46222at2157"/>
<dbReference type="GO" id="GO:0016757">
    <property type="term" value="F:glycosyltransferase activity"/>
    <property type="evidence" value="ECO:0007669"/>
    <property type="project" value="InterPro"/>
</dbReference>
<name>A0A2U1S5A3_9EURY</name>
<dbReference type="EMBL" id="MZGU01000007">
    <property type="protein sequence ID" value="PWB84739.1"/>
    <property type="molecule type" value="Genomic_DNA"/>
</dbReference>
<keyword evidence="3" id="KW-1185">Reference proteome</keyword>
<proteinExistence type="predicted"/>
<dbReference type="PANTHER" id="PTHR12526">
    <property type="entry name" value="GLYCOSYLTRANSFERASE"/>
    <property type="match status" value="1"/>
</dbReference>
<keyword evidence="2" id="KW-0808">Transferase</keyword>
<organism evidence="2 3">
    <name type="scientific">Methanobrevibacter woesei</name>
    <dbReference type="NCBI Taxonomy" id="190976"/>
    <lineage>
        <taxon>Archaea</taxon>
        <taxon>Methanobacteriati</taxon>
        <taxon>Methanobacteriota</taxon>
        <taxon>Methanomada group</taxon>
        <taxon>Methanobacteria</taxon>
        <taxon>Methanobacteriales</taxon>
        <taxon>Methanobacteriaceae</taxon>
        <taxon>Methanobrevibacter</taxon>
    </lineage>
</organism>
<dbReference type="SUPFAM" id="SSF53756">
    <property type="entry name" value="UDP-Glycosyltransferase/glycogen phosphorylase"/>
    <property type="match status" value="1"/>
</dbReference>
<feature type="domain" description="Glycosyl transferase family 1" evidence="1">
    <location>
        <begin position="355"/>
        <end position="497"/>
    </location>
</feature>
<evidence type="ECO:0000259" key="1">
    <source>
        <dbReference type="Pfam" id="PF00534"/>
    </source>
</evidence>
<dbReference type="InterPro" id="IPR001296">
    <property type="entry name" value="Glyco_trans_1"/>
</dbReference>
<evidence type="ECO:0000313" key="3">
    <source>
        <dbReference type="Proteomes" id="UP000245577"/>
    </source>
</evidence>
<evidence type="ECO:0000313" key="2">
    <source>
        <dbReference type="EMBL" id="PWB84739.1"/>
    </source>
</evidence>
<sequence>MGLKDKFLSKIPEAYILHKTHDKKMARLIIKGYKAIRKNNLFDDEFYLSNYPKVRNSNMDPLLHYIYFGFKEGKRPNKTFDALFYKYNYDDVNINPLIHYALYGLAENRQIMPENNLEGYKKSNKKRILYILHEKIGTIGGTGFTNLDIIEGLDDSYERFILTSTGEELELWIYSGERLEKIYHEEINFSNDFSRIDESNKNRIISDDFKNQLYNSKLATVYEEILNKLDVDIVHINHLINHSFDLMDMLIKKNIPYLLSVHDFYYICPSIHLINENYQYCNFDCENCHSFNIDNEENSHKILDIWQKLCYNLLKNAKYVIFPSNSAIGFYEGVFNNLDNFKLIEHGRDLEKTSSKFSLPDKKPIKVVFPGHVSPHKGSLLIQEIKKLDKDNKLEFHFVGTTIPNLKKYGINHGRYEREEFNNIISKISPSFIAILSVCPETYSHTLTEAIAAGIPVVATNLGALKERIEESGVGWLVNPQNPLDIYNKLISISNEDYLNKIDALSKIKIKSREEMLNQYINLYNGMMGDKNG</sequence>
<gene>
    <name evidence="2" type="ORF">MBBWO_15050</name>
</gene>
<dbReference type="Proteomes" id="UP000245577">
    <property type="component" value="Unassembled WGS sequence"/>
</dbReference>
<reference evidence="2 3" key="1">
    <citation type="submission" date="2017-03" db="EMBL/GenBank/DDBJ databases">
        <title>Genome sequence of Methanobrevibacter wosei.</title>
        <authorList>
            <person name="Poehlein A."/>
            <person name="Seedorf H."/>
            <person name="Daniel R."/>
        </authorList>
    </citation>
    <scope>NUCLEOTIDE SEQUENCE [LARGE SCALE GENOMIC DNA]</scope>
    <source>
        <strain evidence="2 3">DSM 11979</strain>
    </source>
</reference>
<accession>A0A2U1S5A3</accession>
<dbReference type="Gene3D" id="3.40.50.2000">
    <property type="entry name" value="Glycogen Phosphorylase B"/>
    <property type="match status" value="2"/>
</dbReference>
<dbReference type="AlphaFoldDB" id="A0A2U1S5A3"/>
<protein>
    <submittedName>
        <fullName evidence="2">Glycosyl transferases group 1</fullName>
    </submittedName>
</protein>